<keyword evidence="1" id="KW-0677">Repeat</keyword>
<gene>
    <name evidence="6" type="ORF">AAE02nite_50990</name>
</gene>
<evidence type="ECO:0000313" key="7">
    <source>
        <dbReference type="Proteomes" id="UP000321532"/>
    </source>
</evidence>
<feature type="domain" description="Secretion system C-terminal sorting" evidence="3">
    <location>
        <begin position="1024"/>
        <end position="1098"/>
    </location>
</feature>
<dbReference type="PROSITE" id="PS51125">
    <property type="entry name" value="NHL"/>
    <property type="match status" value="1"/>
</dbReference>
<feature type="domain" description="Ig-like" evidence="4">
    <location>
        <begin position="855"/>
        <end position="931"/>
    </location>
</feature>
<dbReference type="RefSeq" id="WP_262713480.1">
    <property type="nucleotide sequence ID" value="NZ_BJYS01000063.1"/>
</dbReference>
<protein>
    <recommendedName>
        <fullName evidence="8">Ig-like domain-containing protein</fullName>
    </recommendedName>
</protein>
<name>A0A512B646_9BACT</name>
<evidence type="ECO:0000313" key="6">
    <source>
        <dbReference type="EMBL" id="GEO07435.1"/>
    </source>
</evidence>
<proteinExistence type="predicted"/>
<dbReference type="Gene3D" id="2.60.40.10">
    <property type="entry name" value="Immunoglobulins"/>
    <property type="match status" value="1"/>
</dbReference>
<dbReference type="SUPFAM" id="SSF63829">
    <property type="entry name" value="Calcium-dependent phosphotriesterase"/>
    <property type="match status" value="1"/>
</dbReference>
<dbReference type="InterPro" id="IPR056822">
    <property type="entry name" value="TEN_NHL"/>
</dbReference>
<dbReference type="Gene3D" id="2.120.10.30">
    <property type="entry name" value="TolB, C-terminal domain"/>
    <property type="match status" value="3"/>
</dbReference>
<dbReference type="Proteomes" id="UP000321532">
    <property type="component" value="Unassembled WGS sequence"/>
</dbReference>
<organism evidence="6 7">
    <name type="scientific">Adhaeribacter aerolatus</name>
    <dbReference type="NCBI Taxonomy" id="670289"/>
    <lineage>
        <taxon>Bacteria</taxon>
        <taxon>Pseudomonadati</taxon>
        <taxon>Bacteroidota</taxon>
        <taxon>Cytophagia</taxon>
        <taxon>Cytophagales</taxon>
        <taxon>Hymenobacteraceae</taxon>
        <taxon>Adhaeribacter</taxon>
    </lineage>
</organism>
<reference evidence="6 7" key="1">
    <citation type="submission" date="2019-07" db="EMBL/GenBank/DDBJ databases">
        <title>Whole genome shotgun sequence of Adhaeribacter aerolatus NBRC 106133.</title>
        <authorList>
            <person name="Hosoyama A."/>
            <person name="Uohara A."/>
            <person name="Ohji S."/>
            <person name="Ichikawa N."/>
        </authorList>
    </citation>
    <scope>NUCLEOTIDE SEQUENCE [LARGE SCALE GENOMIC DNA]</scope>
    <source>
        <strain evidence="6 7">NBRC 106133</strain>
    </source>
</reference>
<dbReference type="AlphaFoldDB" id="A0A512B646"/>
<dbReference type="InterPro" id="IPR044023">
    <property type="entry name" value="Ig_7"/>
</dbReference>
<dbReference type="EMBL" id="BJYS01000063">
    <property type="protein sequence ID" value="GEO07435.1"/>
    <property type="molecule type" value="Genomic_DNA"/>
</dbReference>
<dbReference type="Pfam" id="PF01436">
    <property type="entry name" value="NHL"/>
    <property type="match status" value="1"/>
</dbReference>
<dbReference type="Pfam" id="PF19081">
    <property type="entry name" value="Ig_7"/>
    <property type="match status" value="2"/>
</dbReference>
<accession>A0A512B646</accession>
<evidence type="ECO:0000259" key="5">
    <source>
        <dbReference type="Pfam" id="PF25021"/>
    </source>
</evidence>
<evidence type="ECO:0000259" key="4">
    <source>
        <dbReference type="Pfam" id="PF19081"/>
    </source>
</evidence>
<dbReference type="SUPFAM" id="SSF48726">
    <property type="entry name" value="Immunoglobulin"/>
    <property type="match status" value="1"/>
</dbReference>
<keyword evidence="7" id="KW-1185">Reference proteome</keyword>
<evidence type="ECO:0000256" key="2">
    <source>
        <dbReference type="PROSITE-ProRule" id="PRU00504"/>
    </source>
</evidence>
<evidence type="ECO:0000259" key="3">
    <source>
        <dbReference type="Pfam" id="PF18962"/>
    </source>
</evidence>
<sequence>MHDGGLATNASISLPLGVAADQYGNIFIADFHANSVRKVNAGTGIISTVAGNGTAGSTAGGGLATQTPLNGPTDVAVDANGNLYILDIGNNCIWKVNASDGIINKIETFTSSFATEGDITLDAAGTVYYAKTNRVMKVNANGPPIKIAGNGTGGYSGDGGLAVNALVKDVGGIAVDTDGNIYISGDNRIRKINASNGIIQTIAGNGTAGYSGDGGLAVNALLKSGAIALDANNNIYLTEGTNNRVRKINASNGIISTIAGNGPSGFISSDGISGYKGDGGLATNAWLNIPSNIAVDQNQNIYIADIYNFRIRKITNQIGPGIITQPVAAIVNAGENTGFTVVAEGTGLTYQWQVYTGDGTYTNITDGGVYAGTTTANLNIKQVTGAMNGYRYRVQVSNGNTRISASASLTVNLPVVDNISVWQVVGKSGFSVGQADYISLVLDAKGIPYVVYTDKENGDKATVQKYSNNNWEYVGSAGFSAVRASSTSIALDAKGTPYVVYVDAVSFSNETNSQQANVKKFDGSNWVDVGTPGISAGIAGHTRLALDTNGTPFIVYRDYANNYKATVKKFDGSNWVDVGIPGFSSMMADYTTIAVDVNNTPFVAYSEDGKGSRATVKKFNGSSWIDVGSPSFSAGRAEGISLVLDANGNPFVAYKDYANGYKATVKKFNGSNWEDVGLPGFSAGEIVWASLALSTNGTPFVAYLDVANGAKATVKKFNGSSWVDVGTPGFSAGQAYFTSLALDTNDTPFVAYSDYGNNGARTTVMKFNSAIPTTPTVTGAANCGPGAVTLTATGAADGNYRWYTTAAAGSPISSATNATFTTPELEATKTYYVSVVNGTDESERVAVTATINPIPVVPVVTPNFSFCQGATATALSAMGNNLKWYTTATGETTLATAPIPNTTTTGITEYYVSQTVNSCESQRVKIAVTVTASPVVNLEGIKEVCSTVSNLVLTGGQPAGGIYSGSGVNNGIFDATEAGVGTHLITYSFTDANGCTSSAVQNITVATCTNNKAIEVISNLILSPNPTTGEVRVKATVQEKTDLVVKVISLDGKIVLEKKFPNVEGEFDKVIDLKGIARGIYLLQNITDRGMVKKRLVIE</sequence>
<dbReference type="InterPro" id="IPR026444">
    <property type="entry name" value="Secre_tail"/>
</dbReference>
<dbReference type="InterPro" id="IPR011042">
    <property type="entry name" value="6-blade_b-propeller_TolB-like"/>
</dbReference>
<dbReference type="Pfam" id="PF25021">
    <property type="entry name" value="TEN_NHL"/>
    <property type="match status" value="1"/>
</dbReference>
<feature type="repeat" description="NHL" evidence="2">
    <location>
        <begin position="56"/>
        <end position="99"/>
    </location>
</feature>
<evidence type="ECO:0008006" key="8">
    <source>
        <dbReference type="Google" id="ProtNLM"/>
    </source>
</evidence>
<evidence type="ECO:0000256" key="1">
    <source>
        <dbReference type="ARBA" id="ARBA00022737"/>
    </source>
</evidence>
<dbReference type="Pfam" id="PF18962">
    <property type="entry name" value="Por_Secre_tail"/>
    <property type="match status" value="1"/>
</dbReference>
<dbReference type="SUPFAM" id="SSF89372">
    <property type="entry name" value="Fucose-specific lectin"/>
    <property type="match status" value="1"/>
</dbReference>
<dbReference type="InterPro" id="IPR001258">
    <property type="entry name" value="NHL_repeat"/>
</dbReference>
<dbReference type="InterPro" id="IPR013783">
    <property type="entry name" value="Ig-like_fold"/>
</dbReference>
<comment type="caution">
    <text evidence="6">The sequence shown here is derived from an EMBL/GenBank/DDBJ whole genome shotgun (WGS) entry which is preliminary data.</text>
</comment>
<dbReference type="PANTHER" id="PTHR46388">
    <property type="entry name" value="NHL REPEAT-CONTAINING PROTEIN 2"/>
    <property type="match status" value="1"/>
</dbReference>
<feature type="domain" description="Ig-like" evidence="4">
    <location>
        <begin position="772"/>
        <end position="853"/>
    </location>
</feature>
<dbReference type="InterPro" id="IPR036179">
    <property type="entry name" value="Ig-like_dom_sf"/>
</dbReference>
<dbReference type="PANTHER" id="PTHR46388:SF2">
    <property type="entry name" value="NHL REPEAT-CONTAINING PROTEIN 2"/>
    <property type="match status" value="1"/>
</dbReference>
<feature type="domain" description="Teneurin NHL" evidence="5">
    <location>
        <begin position="219"/>
        <end position="314"/>
    </location>
</feature>
<dbReference type="NCBIfam" id="TIGR04183">
    <property type="entry name" value="Por_Secre_tail"/>
    <property type="match status" value="1"/>
</dbReference>